<comment type="caution">
    <text evidence="1">The sequence shown here is derived from an EMBL/GenBank/DDBJ whole genome shotgun (WGS) entry which is preliminary data.</text>
</comment>
<gene>
    <name evidence="1" type="ORF">HGP29_15795</name>
</gene>
<protein>
    <recommendedName>
        <fullName evidence="3">HNH endonuclease</fullName>
    </recommendedName>
</protein>
<name>A0A7X8SM45_9BACT</name>
<dbReference type="EMBL" id="JABAIL010000004">
    <property type="protein sequence ID" value="NLR92682.1"/>
    <property type="molecule type" value="Genomic_DNA"/>
</dbReference>
<dbReference type="AlphaFoldDB" id="A0A7X8SM45"/>
<evidence type="ECO:0008006" key="3">
    <source>
        <dbReference type="Google" id="ProtNLM"/>
    </source>
</evidence>
<evidence type="ECO:0000313" key="2">
    <source>
        <dbReference type="Proteomes" id="UP000585050"/>
    </source>
</evidence>
<keyword evidence="2" id="KW-1185">Reference proteome</keyword>
<proteinExistence type="predicted"/>
<dbReference type="PANTHER" id="PTHR37827">
    <property type="entry name" value="TUDOR DOMAIN-CONTAINING PROTEIN"/>
    <property type="match status" value="1"/>
</dbReference>
<reference evidence="1 2" key="1">
    <citation type="submission" date="2020-04" db="EMBL/GenBank/DDBJ databases">
        <title>Flammeovirga sp. SR4, a novel species isolated from seawater.</title>
        <authorList>
            <person name="Wang X."/>
        </authorList>
    </citation>
    <scope>NUCLEOTIDE SEQUENCE [LARGE SCALE GENOMIC DNA]</scope>
    <source>
        <strain evidence="1 2">SR4</strain>
    </source>
</reference>
<evidence type="ECO:0000313" key="1">
    <source>
        <dbReference type="EMBL" id="NLR92682.1"/>
    </source>
</evidence>
<organism evidence="1 2">
    <name type="scientific">Flammeovirga agarivorans</name>
    <dbReference type="NCBI Taxonomy" id="2726742"/>
    <lineage>
        <taxon>Bacteria</taxon>
        <taxon>Pseudomonadati</taxon>
        <taxon>Bacteroidota</taxon>
        <taxon>Cytophagia</taxon>
        <taxon>Cytophagales</taxon>
        <taxon>Flammeovirgaceae</taxon>
        <taxon>Flammeovirga</taxon>
    </lineage>
</organism>
<dbReference type="Proteomes" id="UP000585050">
    <property type="component" value="Unassembled WGS sequence"/>
</dbReference>
<accession>A0A7X8SM45</accession>
<dbReference type="PANTHER" id="PTHR37827:SF1">
    <property type="entry name" value="HNH DOMAIN-CONTAINING PROTEIN"/>
    <property type="match status" value="1"/>
</dbReference>
<sequence length="94" mass="11522">MSRSQKEGICELCEKESYITFHHLIPKSTHKNKWFRKNFDIEDMRHRGINVCRKCHSYIHKLYSEKELGRRLNTLESIKNDEQIMRYVEWAKNH</sequence>